<feature type="region of interest" description="Disordered" evidence="7">
    <location>
        <begin position="464"/>
        <end position="483"/>
    </location>
</feature>
<dbReference type="PANTHER" id="PTHR12945">
    <property type="entry name" value="TRANSLATION INITIATION FACTOR EIF3-RELATED"/>
    <property type="match status" value="1"/>
</dbReference>
<dbReference type="InParanoid" id="A0A6P8R2E5"/>
<dbReference type="KEGG" id="gsh:117357525"/>
<dbReference type="OrthoDB" id="10254665at2759"/>
<feature type="compositionally biased region" description="Polar residues" evidence="7">
    <location>
        <begin position="311"/>
        <end position="323"/>
    </location>
</feature>
<evidence type="ECO:0000256" key="2">
    <source>
        <dbReference type="ARBA" id="ARBA00008320"/>
    </source>
</evidence>
<evidence type="ECO:0000256" key="3">
    <source>
        <dbReference type="ARBA" id="ARBA00021704"/>
    </source>
</evidence>
<comment type="subcellular location">
    <subcellularLocation>
        <location evidence="1 6">Nucleus</location>
    </subcellularLocation>
</comment>
<feature type="region of interest" description="Disordered" evidence="7">
    <location>
        <begin position="263"/>
        <end position="284"/>
    </location>
</feature>
<dbReference type="FunCoup" id="A0A6P8R2E5">
    <property type="interactions" value="2808"/>
</dbReference>
<evidence type="ECO:0000256" key="4">
    <source>
        <dbReference type="ARBA" id="ARBA00022694"/>
    </source>
</evidence>
<evidence type="ECO:0000256" key="6">
    <source>
        <dbReference type="PIRNR" id="PIRNR038170"/>
    </source>
</evidence>
<dbReference type="GO" id="GO:0030488">
    <property type="term" value="P:tRNA methylation"/>
    <property type="evidence" value="ECO:0007669"/>
    <property type="project" value="InterPro"/>
</dbReference>
<evidence type="ECO:0000256" key="7">
    <source>
        <dbReference type="SAM" id="MobiDB-lite"/>
    </source>
</evidence>
<organism evidence="8 9">
    <name type="scientific">Geotrypetes seraphini</name>
    <name type="common">Gaboon caecilian</name>
    <name type="synonym">Caecilia seraphini</name>
    <dbReference type="NCBI Taxonomy" id="260995"/>
    <lineage>
        <taxon>Eukaryota</taxon>
        <taxon>Metazoa</taxon>
        <taxon>Chordata</taxon>
        <taxon>Craniata</taxon>
        <taxon>Vertebrata</taxon>
        <taxon>Euteleostomi</taxon>
        <taxon>Amphibia</taxon>
        <taxon>Gymnophiona</taxon>
        <taxon>Geotrypetes</taxon>
    </lineage>
</organism>
<dbReference type="PANTHER" id="PTHR12945:SF0">
    <property type="entry name" value="TRNA (ADENINE(58)-N(1))-METHYLTRANSFERASE NON-CATALYTIC SUBUNIT TRM6"/>
    <property type="match status" value="1"/>
</dbReference>
<protein>
    <recommendedName>
        <fullName evidence="3 6">tRNA (adenine(58)-N(1))-methyltransferase non-catalytic subunit TRM6</fullName>
    </recommendedName>
</protein>
<dbReference type="PIRSF" id="PIRSF038170">
    <property type="entry name" value="tRNA_m1A_mtfrase"/>
    <property type="match status" value="1"/>
</dbReference>
<keyword evidence="4 6" id="KW-0819">tRNA processing</keyword>
<dbReference type="CTD" id="51605"/>
<evidence type="ECO:0000256" key="1">
    <source>
        <dbReference type="ARBA" id="ARBA00004123"/>
    </source>
</evidence>
<dbReference type="RefSeq" id="XP_033794158.1">
    <property type="nucleotide sequence ID" value="XM_033938267.1"/>
</dbReference>
<proteinExistence type="inferred from homology"/>
<comment type="similarity">
    <text evidence="2 6">Belongs to the TRM6/GCD10 family.</text>
</comment>
<accession>A0A6P8R2E5</accession>
<keyword evidence="8" id="KW-1185">Reference proteome</keyword>
<dbReference type="GeneID" id="117357525"/>
<gene>
    <name evidence="9" type="primary">TRMT6</name>
</gene>
<name>A0A6P8R2E5_GEOSA</name>
<dbReference type="AlphaFoldDB" id="A0A6P8R2E5"/>
<dbReference type="Pfam" id="PF04189">
    <property type="entry name" value="Gcd10p"/>
    <property type="match status" value="1"/>
</dbReference>
<evidence type="ECO:0000313" key="8">
    <source>
        <dbReference type="Proteomes" id="UP000515159"/>
    </source>
</evidence>
<comment type="function">
    <text evidence="6">Substrate-binding subunit of tRNA (adenine-N1-)-methyltransferase, which catalyzes the formation of N1-methyladenine at position 58 (m1A58) in initiator methionyl-tRNA.</text>
</comment>
<sequence>MESSQSARDVIREGDFVVLKRENVFKAVQLQRRKKIIFEKQWIYLDNSIQQFYGSTFEITGGGNLQPKRKLEESNAETKEAGADNRNIVDDGKSQKLTRDDIEALKEKGIKGQEIVQQLIENSTTFRDKTEFAQEKYIKKKKKKYEAVLTILKPCARILAMMYYGREPGKICQLRYDTLAQMLTLANIHAGSKVIVMETCAGLVLGAVMERMGGYGVVIQMYPGGGPVRAATDCFGFPESFSDTLHEFPLSKVNSLLSRKYSPEISSVGPNDKLSPEETSNGCLSRQQMAEKEFGSEMVLETNESEAQEVTEVSTGELENQDSQDQRNAKDKKDNEERKKKQDEKRKKEMQAAALLREKNADGLIIASRFHPASLLLALLEFVAPSRPFVIYCQYKEPLLDCYTKLREMGGAVNLRLSETWLRNYQVLPDRSHPKLLMSGGGGYLLCGITVTKENARLDTSGLDVQKTEEPARKKQKVEEFQS</sequence>
<dbReference type="GO" id="GO:0031515">
    <property type="term" value="C:tRNA (m1A) methyltransferase complex"/>
    <property type="evidence" value="ECO:0007669"/>
    <property type="project" value="UniProtKB-UniRule"/>
</dbReference>
<comment type="subunit">
    <text evidence="6">Heterotetramer.</text>
</comment>
<dbReference type="GO" id="GO:0005634">
    <property type="term" value="C:nucleus"/>
    <property type="evidence" value="ECO:0007669"/>
    <property type="project" value="UniProtKB-SubCell"/>
</dbReference>
<keyword evidence="5 6" id="KW-0539">Nucleus</keyword>
<feature type="compositionally biased region" description="Basic and acidic residues" evidence="7">
    <location>
        <begin position="466"/>
        <end position="483"/>
    </location>
</feature>
<dbReference type="InterPro" id="IPR017423">
    <property type="entry name" value="TRM6"/>
</dbReference>
<evidence type="ECO:0000313" key="9">
    <source>
        <dbReference type="RefSeq" id="XP_033794158.1"/>
    </source>
</evidence>
<dbReference type="Proteomes" id="UP000515159">
    <property type="component" value="Chromosome 3"/>
</dbReference>
<feature type="region of interest" description="Disordered" evidence="7">
    <location>
        <begin position="302"/>
        <end position="350"/>
    </location>
</feature>
<reference evidence="9" key="1">
    <citation type="submission" date="2025-08" db="UniProtKB">
        <authorList>
            <consortium name="RefSeq"/>
        </authorList>
    </citation>
    <scope>IDENTIFICATION</scope>
</reference>
<evidence type="ECO:0000256" key="5">
    <source>
        <dbReference type="ARBA" id="ARBA00023242"/>
    </source>
</evidence>
<feature type="compositionally biased region" description="Basic and acidic residues" evidence="7">
    <location>
        <begin position="324"/>
        <end position="350"/>
    </location>
</feature>